<evidence type="ECO:0000313" key="13">
    <source>
        <dbReference type="Proteomes" id="UP000283530"/>
    </source>
</evidence>
<dbReference type="AlphaFoldDB" id="A0A3S3ND33"/>
<feature type="domain" description="E2F/DP family winged-helix DNA-binding" evidence="11">
    <location>
        <begin position="159"/>
        <end position="268"/>
    </location>
</feature>
<name>A0A3S3ND33_9MAGN</name>
<feature type="compositionally biased region" description="Polar residues" evidence="10">
    <location>
        <begin position="128"/>
        <end position="153"/>
    </location>
</feature>
<organism evidence="12 13">
    <name type="scientific">Cinnamomum micranthum f. kanehirae</name>
    <dbReference type="NCBI Taxonomy" id="337451"/>
    <lineage>
        <taxon>Eukaryota</taxon>
        <taxon>Viridiplantae</taxon>
        <taxon>Streptophyta</taxon>
        <taxon>Embryophyta</taxon>
        <taxon>Tracheophyta</taxon>
        <taxon>Spermatophyta</taxon>
        <taxon>Magnoliopsida</taxon>
        <taxon>Magnoliidae</taxon>
        <taxon>Laurales</taxon>
        <taxon>Lauraceae</taxon>
        <taxon>Cinnamomum</taxon>
    </lineage>
</organism>
<keyword evidence="7 9" id="KW-0539">Nucleus</keyword>
<dbReference type="GO" id="GO:0000978">
    <property type="term" value="F:RNA polymerase II cis-regulatory region sequence-specific DNA binding"/>
    <property type="evidence" value="ECO:0007669"/>
    <property type="project" value="InterPro"/>
</dbReference>
<accession>A0A3S3ND33</accession>
<dbReference type="Proteomes" id="UP000283530">
    <property type="component" value="Unassembled WGS sequence"/>
</dbReference>
<feature type="compositionally biased region" description="Basic and acidic residues" evidence="10">
    <location>
        <begin position="317"/>
        <end position="329"/>
    </location>
</feature>
<evidence type="ECO:0000256" key="5">
    <source>
        <dbReference type="ARBA" id="ARBA00023125"/>
    </source>
</evidence>
<evidence type="ECO:0000256" key="4">
    <source>
        <dbReference type="ARBA" id="ARBA00023015"/>
    </source>
</evidence>
<evidence type="ECO:0000313" key="12">
    <source>
        <dbReference type="EMBL" id="RWR92731.1"/>
    </source>
</evidence>
<dbReference type="InterPro" id="IPR036390">
    <property type="entry name" value="WH_DNA-bd_sf"/>
</dbReference>
<dbReference type="OrthoDB" id="5318at2759"/>
<dbReference type="GO" id="GO:0000981">
    <property type="term" value="F:DNA-binding transcription factor activity, RNA polymerase II-specific"/>
    <property type="evidence" value="ECO:0007669"/>
    <property type="project" value="TreeGrafter"/>
</dbReference>
<dbReference type="EMBL" id="QPKB01000009">
    <property type="protein sequence ID" value="RWR92731.1"/>
    <property type="molecule type" value="Genomic_DNA"/>
</dbReference>
<feature type="domain" description="E2F/DP family winged-helix DNA-binding" evidence="11">
    <location>
        <begin position="14"/>
        <end position="79"/>
    </location>
</feature>
<dbReference type="SMART" id="SM01372">
    <property type="entry name" value="E2F_TDP"/>
    <property type="match status" value="2"/>
</dbReference>
<sequence length="424" mass="48095">MASSSLTSHLTYSRKQKSLGLLCTNFLKLYDREGIESVGLDEAAVQLGVERRRIYDIVNVLESVGVLSRKAKNRYSWKGIDSIPQALEELKKEALRENYENLPVTSYECQGDSIENCEDDKPSDLSGGETSQENSTLGSVPSGDSSFCSLSSKGKTDHRREKSLGLLTRNFVKLFLTTNADTVSLDEAAMLLLCDPGSTMMRSNEPSESIIFFSVPYVYNHMTDPLFEDNSAAKVRRLYDIANVLSSMNLIEKTHQNETKKPAFRWLGFNGKPDNDATVSPKSSNFEQSKKREFGSEITNLEFVKRSRLISLVDDKPIKEQMKHEDPSSQRHLNQMLEHQQQQQANSKGYVFGPFQPVLQDTEKKSLRSAQDLEAFASSYRPQYHNQALSDLFSHYMEAWKSWYMEVAQVNNHQPKRNAIQQPS</sequence>
<dbReference type="SUPFAM" id="SSF46785">
    <property type="entry name" value="Winged helix' DNA-binding domain"/>
    <property type="match status" value="2"/>
</dbReference>
<evidence type="ECO:0000256" key="7">
    <source>
        <dbReference type="ARBA" id="ARBA00023242"/>
    </source>
</evidence>
<dbReference type="STRING" id="337451.A0A3S3ND33"/>
<feature type="compositionally biased region" description="Polar residues" evidence="10">
    <location>
        <begin position="330"/>
        <end position="339"/>
    </location>
</feature>
<evidence type="ECO:0000256" key="1">
    <source>
        <dbReference type="ARBA" id="ARBA00004123"/>
    </source>
</evidence>
<comment type="similarity">
    <text evidence="2 9">Belongs to the E2F/DP family.</text>
</comment>
<dbReference type="PANTHER" id="PTHR12081">
    <property type="entry name" value="TRANSCRIPTION FACTOR E2F"/>
    <property type="match status" value="1"/>
</dbReference>
<evidence type="ECO:0000256" key="2">
    <source>
        <dbReference type="ARBA" id="ARBA00010940"/>
    </source>
</evidence>
<keyword evidence="6 9" id="KW-0804">Transcription</keyword>
<dbReference type="InterPro" id="IPR003316">
    <property type="entry name" value="E2F_WHTH_DNA-bd_dom"/>
</dbReference>
<evidence type="ECO:0000256" key="3">
    <source>
        <dbReference type="ARBA" id="ARBA00022491"/>
    </source>
</evidence>
<proteinExistence type="inferred from homology"/>
<protein>
    <submittedName>
        <fullName evidence="12">E2F transcription factor-like protein E2FE isoform X1</fullName>
    </submittedName>
</protein>
<keyword evidence="4 9" id="KW-0805">Transcription regulation</keyword>
<evidence type="ECO:0000256" key="10">
    <source>
        <dbReference type="SAM" id="MobiDB-lite"/>
    </source>
</evidence>
<keyword evidence="3" id="KW-0678">Repressor</keyword>
<evidence type="ECO:0000256" key="8">
    <source>
        <dbReference type="ARBA" id="ARBA00023306"/>
    </source>
</evidence>
<comment type="subcellular location">
    <subcellularLocation>
        <location evidence="1 9">Nucleus</location>
    </subcellularLocation>
</comment>
<feature type="region of interest" description="Disordered" evidence="10">
    <location>
        <begin position="317"/>
        <end position="345"/>
    </location>
</feature>
<keyword evidence="5 9" id="KW-0238">DNA-binding</keyword>
<gene>
    <name evidence="12" type="ORF">CKAN_02195200</name>
</gene>
<dbReference type="InterPro" id="IPR015633">
    <property type="entry name" value="E2F"/>
</dbReference>
<dbReference type="PANTHER" id="PTHR12081:SF7">
    <property type="entry name" value="TRANSCRIPTION FACTOR EFL-3"/>
    <property type="match status" value="1"/>
</dbReference>
<dbReference type="InterPro" id="IPR036388">
    <property type="entry name" value="WH-like_DNA-bd_sf"/>
</dbReference>
<feature type="region of interest" description="Disordered" evidence="10">
    <location>
        <begin position="117"/>
        <end position="155"/>
    </location>
</feature>
<dbReference type="Gene3D" id="1.10.10.10">
    <property type="entry name" value="Winged helix-like DNA-binding domain superfamily/Winged helix DNA-binding domain"/>
    <property type="match status" value="2"/>
</dbReference>
<dbReference type="GO" id="GO:0090575">
    <property type="term" value="C:RNA polymerase II transcription regulator complex"/>
    <property type="evidence" value="ECO:0007669"/>
    <property type="project" value="TreeGrafter"/>
</dbReference>
<evidence type="ECO:0000256" key="9">
    <source>
        <dbReference type="RuleBase" id="RU003796"/>
    </source>
</evidence>
<evidence type="ECO:0000259" key="11">
    <source>
        <dbReference type="SMART" id="SM01372"/>
    </source>
</evidence>
<evidence type="ECO:0000256" key="6">
    <source>
        <dbReference type="ARBA" id="ARBA00023163"/>
    </source>
</evidence>
<keyword evidence="8" id="KW-0131">Cell cycle</keyword>
<comment type="caution">
    <text evidence="12">The sequence shown here is derived from an EMBL/GenBank/DDBJ whole genome shotgun (WGS) entry which is preliminary data.</text>
</comment>
<dbReference type="FunFam" id="1.10.10.10:FF:000073">
    <property type="entry name" value="E2F transcription factor 8"/>
    <property type="match status" value="1"/>
</dbReference>
<reference evidence="12 13" key="1">
    <citation type="journal article" date="2019" name="Nat. Plants">
        <title>Stout camphor tree genome fills gaps in understanding of flowering plant genome evolution.</title>
        <authorList>
            <person name="Chaw S.M."/>
            <person name="Liu Y.C."/>
            <person name="Wu Y.W."/>
            <person name="Wang H.Y."/>
            <person name="Lin C.I."/>
            <person name="Wu C.S."/>
            <person name="Ke H.M."/>
            <person name="Chang L.Y."/>
            <person name="Hsu C.Y."/>
            <person name="Yang H.T."/>
            <person name="Sudianto E."/>
            <person name="Hsu M.H."/>
            <person name="Wu K.P."/>
            <person name="Wang L.N."/>
            <person name="Leebens-Mack J.H."/>
            <person name="Tsai I.J."/>
        </authorList>
    </citation>
    <scope>NUCLEOTIDE SEQUENCE [LARGE SCALE GENOMIC DNA]</scope>
    <source>
        <strain evidence="13">cv. Chaw 1501</strain>
        <tissue evidence="12">Young leaves</tissue>
    </source>
</reference>
<dbReference type="Pfam" id="PF02319">
    <property type="entry name" value="WHD_E2F_TDP"/>
    <property type="match status" value="2"/>
</dbReference>
<keyword evidence="13" id="KW-1185">Reference proteome</keyword>